<name>A0A1S3YJA3_TOBAC</name>
<accession>A0A1S3YJA3</accession>
<gene>
    <name evidence="2" type="primary">LOC107776890</name>
</gene>
<dbReference type="AlphaFoldDB" id="A0A1S3YJA3"/>
<feature type="domain" description="Reverse transcriptase Ty1/copia-type" evidence="1">
    <location>
        <begin position="58"/>
        <end position="124"/>
    </location>
</feature>
<dbReference type="InterPro" id="IPR013103">
    <property type="entry name" value="RVT_2"/>
</dbReference>
<reference evidence="2" key="1">
    <citation type="submission" date="2025-08" db="UniProtKB">
        <authorList>
            <consortium name="RefSeq"/>
        </authorList>
    </citation>
    <scope>IDENTIFICATION</scope>
</reference>
<sequence>MDINNAFLHGDLDEEMFMKLPPGLTVQSDFPTSSSTLACKLNKSLYGLRHASGQCCWDNLTEINNLKHFLDSAFKIKDLGEIHYFFVLEITKEHSGFLISQHKFIMVMLSEFHYSDVSSVVAPLDPHVKLYAEFGDILHDRSIRFMSTPRVPHLDAALHMFRYLAGYCDSDWASCSDSRKSISGFILFLGGCPVSWKSKKQPTIAFSSTEAEYRALRLLVAEITWILWLLGELGISSLTPVDVFCEQSSSGSYL</sequence>
<dbReference type="Pfam" id="PF07727">
    <property type="entry name" value="RVT_2"/>
    <property type="match status" value="2"/>
</dbReference>
<protein>
    <submittedName>
        <fullName evidence="2">Uncharacterized mitochondrial protein AtMg00810-like</fullName>
    </submittedName>
</protein>
<feature type="domain" description="Reverse transcriptase Ty1/copia-type" evidence="1">
    <location>
        <begin position="1"/>
        <end position="57"/>
    </location>
</feature>
<dbReference type="PANTHER" id="PTHR11439:SF470">
    <property type="entry name" value="CYSTEINE-RICH RLK (RECEPTOR-LIKE PROTEIN KINASE) 8"/>
    <property type="match status" value="1"/>
</dbReference>
<dbReference type="STRING" id="4097.A0A1S3YJA3"/>
<dbReference type="PANTHER" id="PTHR11439">
    <property type="entry name" value="GAG-POL-RELATED RETROTRANSPOSON"/>
    <property type="match status" value="1"/>
</dbReference>
<dbReference type="OrthoDB" id="1688190at2759"/>
<dbReference type="RefSeq" id="XP_016452326.1">
    <property type="nucleotide sequence ID" value="XM_016596840.1"/>
</dbReference>
<evidence type="ECO:0000313" key="2">
    <source>
        <dbReference type="RefSeq" id="XP_016452326.1"/>
    </source>
</evidence>
<dbReference type="KEGG" id="nta:107776890"/>
<dbReference type="CDD" id="cd09272">
    <property type="entry name" value="RNase_HI_RT_Ty1"/>
    <property type="match status" value="1"/>
</dbReference>
<organism evidence="2">
    <name type="scientific">Nicotiana tabacum</name>
    <name type="common">Common tobacco</name>
    <dbReference type="NCBI Taxonomy" id="4097"/>
    <lineage>
        <taxon>Eukaryota</taxon>
        <taxon>Viridiplantae</taxon>
        <taxon>Streptophyta</taxon>
        <taxon>Embryophyta</taxon>
        <taxon>Tracheophyta</taxon>
        <taxon>Spermatophyta</taxon>
        <taxon>Magnoliopsida</taxon>
        <taxon>eudicotyledons</taxon>
        <taxon>Gunneridae</taxon>
        <taxon>Pentapetalae</taxon>
        <taxon>asterids</taxon>
        <taxon>lamiids</taxon>
        <taxon>Solanales</taxon>
        <taxon>Solanaceae</taxon>
        <taxon>Nicotianoideae</taxon>
        <taxon>Nicotianeae</taxon>
        <taxon>Nicotiana</taxon>
    </lineage>
</organism>
<dbReference type="PaxDb" id="4097-A0A1S3YJA3"/>
<proteinExistence type="predicted"/>
<evidence type="ECO:0000259" key="1">
    <source>
        <dbReference type="Pfam" id="PF07727"/>
    </source>
</evidence>